<dbReference type="PANTHER" id="PTHR37422:SF21">
    <property type="entry name" value="EXOQ-LIKE PROTEIN"/>
    <property type="match status" value="1"/>
</dbReference>
<dbReference type="PANTHER" id="PTHR37422">
    <property type="entry name" value="TEICHURONIC ACID BIOSYNTHESIS PROTEIN TUAE"/>
    <property type="match status" value="1"/>
</dbReference>
<feature type="transmembrane region" description="Helical" evidence="5">
    <location>
        <begin position="176"/>
        <end position="193"/>
    </location>
</feature>
<feature type="transmembrane region" description="Helical" evidence="5">
    <location>
        <begin position="134"/>
        <end position="156"/>
    </location>
</feature>
<name>A7HXH6_PARL1</name>
<gene>
    <name evidence="7" type="ordered locus">Plav_3002</name>
</gene>
<feature type="transmembrane region" description="Helical" evidence="5">
    <location>
        <begin position="103"/>
        <end position="122"/>
    </location>
</feature>
<feature type="transmembrane region" description="Helical" evidence="5">
    <location>
        <begin position="222"/>
        <end position="241"/>
    </location>
</feature>
<feature type="transmembrane region" description="Helical" evidence="5">
    <location>
        <begin position="51"/>
        <end position="70"/>
    </location>
</feature>
<evidence type="ECO:0000313" key="7">
    <source>
        <dbReference type="EMBL" id="ABS64609.1"/>
    </source>
</evidence>
<dbReference type="Pfam" id="PF04932">
    <property type="entry name" value="Wzy_C"/>
    <property type="match status" value="1"/>
</dbReference>
<evidence type="ECO:0000256" key="1">
    <source>
        <dbReference type="ARBA" id="ARBA00004141"/>
    </source>
</evidence>
<sequence length="441" mass="47638">MDGWQTGGSAPARPMRGPSLAIRIGEAFLFLVLLTGFYVKSQQGQDQPTPYDILMVGTVGLFFLLGLRLPRGLGWPAALWGLVVIGYGIGAMDALFLDRVKPSLMVTVYLIGSFLFFASFVYADPARRLTQMFWAYTAAACVAAFLGVGGYFGVLPGSESFLVFGRATGTFNDPNVFGPFLVAPVLFLGLKLSEARSLRALWMVAPLGLLVLGLLLSFSRGAWGNLLLSGILFFVLTLATSRSPRQTFRLIGFGALAAFIMVAVVGVALSSPKVSALFSERASLTQNYDTDPQHGRFESQARAFQMALDRPFGIGPAQWAILNNLDTHNVYLHVLVAGGFLSGLAFIAFLLMTAVRGWRAISMENQFQGLLIVVYAAFIGHIAEAMIIDIDSWRHFYLLLGMLWGAVLAAERRGVARRQMTAPRAAPGISGASAAVSGFRV</sequence>
<comment type="subcellular location">
    <subcellularLocation>
        <location evidence="1">Membrane</location>
        <topology evidence="1">Multi-pass membrane protein</topology>
    </subcellularLocation>
</comment>
<dbReference type="HOGENOM" id="CLU_643880_0_0_5"/>
<feature type="transmembrane region" description="Helical" evidence="5">
    <location>
        <begin position="367"/>
        <end position="388"/>
    </location>
</feature>
<feature type="transmembrane region" description="Helical" evidence="5">
    <location>
        <begin position="77"/>
        <end position="97"/>
    </location>
</feature>
<evidence type="ECO:0000259" key="6">
    <source>
        <dbReference type="Pfam" id="PF04932"/>
    </source>
</evidence>
<dbReference type="InterPro" id="IPR051533">
    <property type="entry name" value="WaaL-like"/>
</dbReference>
<feature type="transmembrane region" description="Helical" evidence="5">
    <location>
        <begin position="20"/>
        <end position="39"/>
    </location>
</feature>
<keyword evidence="4 5" id="KW-0472">Membrane</keyword>
<organism evidence="7 8">
    <name type="scientific">Parvibaculum lavamentivorans (strain DS-1 / DSM 13023 / NCIMB 13966)</name>
    <dbReference type="NCBI Taxonomy" id="402881"/>
    <lineage>
        <taxon>Bacteria</taxon>
        <taxon>Pseudomonadati</taxon>
        <taxon>Pseudomonadota</taxon>
        <taxon>Alphaproteobacteria</taxon>
        <taxon>Hyphomicrobiales</taxon>
        <taxon>Parvibaculaceae</taxon>
        <taxon>Parvibaculum</taxon>
    </lineage>
</organism>
<dbReference type="STRING" id="402881.Plav_3002"/>
<dbReference type="Proteomes" id="UP000006377">
    <property type="component" value="Chromosome"/>
</dbReference>
<dbReference type="GO" id="GO:0016020">
    <property type="term" value="C:membrane"/>
    <property type="evidence" value="ECO:0007669"/>
    <property type="project" value="UniProtKB-SubCell"/>
</dbReference>
<keyword evidence="2 5" id="KW-0812">Transmembrane</keyword>
<feature type="transmembrane region" description="Helical" evidence="5">
    <location>
        <begin position="330"/>
        <end position="355"/>
    </location>
</feature>
<evidence type="ECO:0000256" key="5">
    <source>
        <dbReference type="SAM" id="Phobius"/>
    </source>
</evidence>
<evidence type="ECO:0000313" key="8">
    <source>
        <dbReference type="Proteomes" id="UP000006377"/>
    </source>
</evidence>
<dbReference type="OrthoDB" id="9796592at2"/>
<feature type="transmembrane region" description="Helical" evidence="5">
    <location>
        <begin position="200"/>
        <end position="216"/>
    </location>
</feature>
<feature type="transmembrane region" description="Helical" evidence="5">
    <location>
        <begin position="248"/>
        <end position="269"/>
    </location>
</feature>
<dbReference type="EMBL" id="CP000774">
    <property type="protein sequence ID" value="ABS64609.1"/>
    <property type="molecule type" value="Genomic_DNA"/>
</dbReference>
<dbReference type="RefSeq" id="WP_012111930.1">
    <property type="nucleotide sequence ID" value="NC_009719.1"/>
</dbReference>
<evidence type="ECO:0000256" key="3">
    <source>
        <dbReference type="ARBA" id="ARBA00022989"/>
    </source>
</evidence>
<dbReference type="KEGG" id="pla:Plav_3002"/>
<keyword evidence="8" id="KW-1185">Reference proteome</keyword>
<accession>A7HXH6</accession>
<feature type="transmembrane region" description="Helical" evidence="5">
    <location>
        <begin position="394"/>
        <end position="410"/>
    </location>
</feature>
<proteinExistence type="predicted"/>
<evidence type="ECO:0000256" key="4">
    <source>
        <dbReference type="ARBA" id="ARBA00023136"/>
    </source>
</evidence>
<feature type="domain" description="O-antigen ligase-related" evidence="6">
    <location>
        <begin position="208"/>
        <end position="347"/>
    </location>
</feature>
<keyword evidence="3 5" id="KW-1133">Transmembrane helix</keyword>
<dbReference type="InterPro" id="IPR007016">
    <property type="entry name" value="O-antigen_ligase-rel_domated"/>
</dbReference>
<reference evidence="7 8" key="1">
    <citation type="journal article" date="2011" name="Stand. Genomic Sci.">
        <title>Complete genome sequence of Parvibaculum lavamentivorans type strain (DS-1(T)).</title>
        <authorList>
            <person name="Schleheck D."/>
            <person name="Weiss M."/>
            <person name="Pitluck S."/>
            <person name="Bruce D."/>
            <person name="Land M.L."/>
            <person name="Han S."/>
            <person name="Saunders E."/>
            <person name="Tapia R."/>
            <person name="Detter C."/>
            <person name="Brettin T."/>
            <person name="Han J."/>
            <person name="Woyke T."/>
            <person name="Goodwin L."/>
            <person name="Pennacchio L."/>
            <person name="Nolan M."/>
            <person name="Cook A.M."/>
            <person name="Kjelleberg S."/>
            <person name="Thomas T."/>
        </authorList>
    </citation>
    <scope>NUCLEOTIDE SEQUENCE [LARGE SCALE GENOMIC DNA]</scope>
    <source>
        <strain evidence="8">DS-1 / DSM 13023 / NCIMB 13966</strain>
    </source>
</reference>
<protein>
    <recommendedName>
        <fullName evidence="6">O-antigen ligase-related domain-containing protein</fullName>
    </recommendedName>
</protein>
<evidence type="ECO:0000256" key="2">
    <source>
        <dbReference type="ARBA" id="ARBA00022692"/>
    </source>
</evidence>
<dbReference type="AlphaFoldDB" id="A7HXH6"/>
<dbReference type="eggNOG" id="COG3307">
    <property type="taxonomic scope" value="Bacteria"/>
</dbReference>